<feature type="region of interest" description="Disordered" evidence="1">
    <location>
        <begin position="1"/>
        <end position="26"/>
    </location>
</feature>
<proteinExistence type="predicted"/>
<reference evidence="3 4" key="1">
    <citation type="submission" date="2019-01" db="EMBL/GenBank/DDBJ databases">
        <title>Halorientalis sp. F13-25 a new haloarchaeum isolated from hypersaline water.</title>
        <authorList>
            <person name="Ana D.-V."/>
            <person name="Cristina S.-P."/>
            <person name="Antonio V."/>
        </authorList>
    </citation>
    <scope>NUCLEOTIDE SEQUENCE [LARGE SCALE GENOMIC DNA]</scope>
    <source>
        <strain evidence="3 4">F13-25</strain>
    </source>
</reference>
<evidence type="ECO:0000259" key="2">
    <source>
        <dbReference type="PROSITE" id="PS51459"/>
    </source>
</evidence>
<evidence type="ECO:0000313" key="4">
    <source>
        <dbReference type="Proteomes" id="UP000289691"/>
    </source>
</evidence>
<dbReference type="Gene3D" id="1.20.120.1870">
    <property type="entry name" value="Fic/DOC protein, Fido domain"/>
    <property type="match status" value="1"/>
</dbReference>
<dbReference type="PROSITE" id="PS51459">
    <property type="entry name" value="FIDO"/>
    <property type="match status" value="1"/>
</dbReference>
<dbReference type="EMBL" id="RDFA01000007">
    <property type="protein sequence ID" value="RXK47014.1"/>
    <property type="molecule type" value="Genomic_DNA"/>
</dbReference>
<dbReference type="PANTHER" id="PTHR39426">
    <property type="entry name" value="HOMOLOGY TO DEATH-ON-CURING PROTEIN OF PHAGE P1"/>
    <property type="match status" value="1"/>
</dbReference>
<feature type="compositionally biased region" description="Acidic residues" evidence="1">
    <location>
        <begin position="1"/>
        <end position="10"/>
    </location>
</feature>
<protein>
    <submittedName>
        <fullName evidence="3">Type II toxin-antitoxin system death-on-curing family toxin</fullName>
    </submittedName>
</protein>
<dbReference type="InterPro" id="IPR036597">
    <property type="entry name" value="Fido-like_dom_sf"/>
</dbReference>
<dbReference type="InterPro" id="IPR006440">
    <property type="entry name" value="Doc"/>
</dbReference>
<dbReference type="Pfam" id="PF02661">
    <property type="entry name" value="Fic"/>
    <property type="match status" value="1"/>
</dbReference>
<dbReference type="Proteomes" id="UP000289691">
    <property type="component" value="Unassembled WGS sequence"/>
</dbReference>
<dbReference type="AlphaFoldDB" id="A0A498KUH5"/>
<dbReference type="SUPFAM" id="SSF140931">
    <property type="entry name" value="Fic-like"/>
    <property type="match status" value="1"/>
</dbReference>
<dbReference type="OrthoDB" id="123270at2157"/>
<dbReference type="InterPro" id="IPR053737">
    <property type="entry name" value="Type_II_TA_Toxin"/>
</dbReference>
<evidence type="ECO:0000313" key="3">
    <source>
        <dbReference type="EMBL" id="RXK47014.1"/>
    </source>
</evidence>
<dbReference type="NCBIfam" id="TIGR01550">
    <property type="entry name" value="DOC_P1"/>
    <property type="match status" value="1"/>
</dbReference>
<dbReference type="InterPro" id="IPR003812">
    <property type="entry name" value="Fido"/>
</dbReference>
<evidence type="ECO:0000256" key="1">
    <source>
        <dbReference type="SAM" id="MobiDB-lite"/>
    </source>
</evidence>
<comment type="caution">
    <text evidence="3">The sequence shown here is derived from an EMBL/GenBank/DDBJ whole genome shotgun (WGS) entry which is preliminary data.</text>
</comment>
<keyword evidence="4" id="KW-1185">Reference proteome</keyword>
<dbReference type="PANTHER" id="PTHR39426:SF1">
    <property type="entry name" value="HOMOLOGY TO DEATH-ON-CURING PROTEIN OF PHAGE P1"/>
    <property type="match status" value="1"/>
</dbReference>
<dbReference type="RefSeq" id="WP_129070347.1">
    <property type="nucleotide sequence ID" value="NZ_RDFA01000007.1"/>
</dbReference>
<sequence length="211" mass="23752">MTDESGEDETGDTHFSPATEGSDIVSSDDLAADFDSELWYPTVEDIVEIHDDIIAEDEQSEPGIEEKDRIQYAVDYIKHGVMSKQPETIHEKAFALMRLIASNHWFVDGNKRTALNTTNLFYYLNGYELEYGEDLRAMLKLLAVREDIIDRDTATGYLADQTEPLDEDDWMTLGLTALLNLIVNALDPEDIDAEEILSETADSTDLNNHNG</sequence>
<feature type="domain" description="Fido" evidence="2">
    <location>
        <begin position="41"/>
        <end position="160"/>
    </location>
</feature>
<gene>
    <name evidence="3" type="ORF">EAF64_17905</name>
</gene>
<name>A0A498KUH5_9EURY</name>
<accession>A0A498KUH5</accession>
<organism evidence="3 4">
    <name type="scientific">Halorientalis pallida</name>
    <dbReference type="NCBI Taxonomy" id="2479928"/>
    <lineage>
        <taxon>Archaea</taxon>
        <taxon>Methanobacteriati</taxon>
        <taxon>Methanobacteriota</taxon>
        <taxon>Stenosarchaea group</taxon>
        <taxon>Halobacteria</taxon>
        <taxon>Halobacteriales</taxon>
        <taxon>Haloarculaceae</taxon>
        <taxon>Halorientalis</taxon>
    </lineage>
</organism>
<dbReference type="GO" id="GO:0016301">
    <property type="term" value="F:kinase activity"/>
    <property type="evidence" value="ECO:0007669"/>
    <property type="project" value="InterPro"/>
</dbReference>